<dbReference type="SUPFAM" id="SSF52172">
    <property type="entry name" value="CheY-like"/>
    <property type="match status" value="1"/>
</dbReference>
<dbReference type="EMBL" id="MEHA01000001">
    <property type="protein sequence ID" value="ODR55739.1"/>
    <property type="molecule type" value="Genomic_DNA"/>
</dbReference>
<evidence type="ECO:0000313" key="15">
    <source>
        <dbReference type="Proteomes" id="UP000094271"/>
    </source>
</evidence>
<dbReference type="GO" id="GO:0000160">
    <property type="term" value="P:phosphorelay signal transduction system"/>
    <property type="evidence" value="ECO:0007669"/>
    <property type="project" value="UniProtKB-KW"/>
</dbReference>
<accession>A0A1E3UQW1</accession>
<protein>
    <recommendedName>
        <fullName evidence="2">Stage 0 sporulation protein A homolog</fullName>
    </recommendedName>
</protein>
<evidence type="ECO:0000256" key="7">
    <source>
        <dbReference type="ARBA" id="ARBA00023125"/>
    </source>
</evidence>
<dbReference type="GO" id="GO:0005737">
    <property type="term" value="C:cytoplasm"/>
    <property type="evidence" value="ECO:0007669"/>
    <property type="project" value="UniProtKB-SubCell"/>
</dbReference>
<dbReference type="InterPro" id="IPR009057">
    <property type="entry name" value="Homeodomain-like_sf"/>
</dbReference>
<evidence type="ECO:0000256" key="5">
    <source>
        <dbReference type="ARBA" id="ARBA00023012"/>
    </source>
</evidence>
<feature type="domain" description="Response regulatory" evidence="12">
    <location>
        <begin position="27"/>
        <end position="144"/>
    </location>
</feature>
<keyword evidence="3" id="KW-0963">Cytoplasm</keyword>
<dbReference type="GO" id="GO:0003700">
    <property type="term" value="F:DNA-binding transcription factor activity"/>
    <property type="evidence" value="ECO:0007669"/>
    <property type="project" value="InterPro"/>
</dbReference>
<dbReference type="Proteomes" id="UP000094271">
    <property type="component" value="Unassembled WGS sequence"/>
</dbReference>
<dbReference type="AlphaFoldDB" id="A0A1E3UQW1"/>
<dbReference type="Proteomes" id="UP000094869">
    <property type="component" value="Unassembled WGS sequence"/>
</dbReference>
<comment type="subcellular location">
    <subcellularLocation>
        <location evidence="1">Cytoplasm</location>
    </subcellularLocation>
</comment>
<dbReference type="PROSITE" id="PS01124">
    <property type="entry name" value="HTH_ARAC_FAMILY_2"/>
    <property type="match status" value="1"/>
</dbReference>
<dbReference type="PROSITE" id="PS50110">
    <property type="entry name" value="RESPONSE_REGULATORY"/>
    <property type="match status" value="1"/>
</dbReference>
<name>A0A1E3UQW1_9FIRM</name>
<evidence type="ECO:0000259" key="11">
    <source>
        <dbReference type="PROSITE" id="PS01124"/>
    </source>
</evidence>
<keyword evidence="6" id="KW-0805">Transcription regulation</keyword>
<reference evidence="14 16" key="1">
    <citation type="submission" date="2016-08" db="EMBL/GenBank/DDBJ databases">
        <title>Characterization of Isolates of Eisenbergiella tayi Derived from Blood Cultures, Using Whole Genome Sequencing.</title>
        <authorList>
            <person name="Bernier A.-M."/>
            <person name="Burdz T."/>
            <person name="Wiebe D."/>
            <person name="Bernard K."/>
        </authorList>
    </citation>
    <scope>NUCLEOTIDE SEQUENCE [LARGE SCALE GENOMIC DNA]</scope>
    <source>
        <strain evidence="14 16">NML120146</strain>
    </source>
</reference>
<feature type="domain" description="HTH araC/xylS-type" evidence="11">
    <location>
        <begin position="164"/>
        <end position="262"/>
    </location>
</feature>
<dbReference type="SUPFAM" id="SSF46689">
    <property type="entry name" value="Homeodomain-like"/>
    <property type="match status" value="2"/>
</dbReference>
<dbReference type="GO" id="GO:0043565">
    <property type="term" value="F:sequence-specific DNA binding"/>
    <property type="evidence" value="ECO:0007669"/>
    <property type="project" value="InterPro"/>
</dbReference>
<dbReference type="SMART" id="SM00448">
    <property type="entry name" value="REC"/>
    <property type="match status" value="1"/>
</dbReference>
<keyword evidence="16" id="KW-1185">Reference proteome</keyword>
<organism evidence="13 15">
    <name type="scientific">Eisenbergiella tayi</name>
    <dbReference type="NCBI Taxonomy" id="1432052"/>
    <lineage>
        <taxon>Bacteria</taxon>
        <taxon>Bacillati</taxon>
        <taxon>Bacillota</taxon>
        <taxon>Clostridia</taxon>
        <taxon>Lachnospirales</taxon>
        <taxon>Lachnospiraceae</taxon>
        <taxon>Eisenbergiella</taxon>
    </lineage>
</organism>
<dbReference type="InterPro" id="IPR011006">
    <property type="entry name" value="CheY-like_superfamily"/>
</dbReference>
<comment type="caution">
    <text evidence="13">The sequence shown here is derived from an EMBL/GenBank/DDBJ whole genome shotgun (WGS) entry which is preliminary data.</text>
</comment>
<sequence length="271" mass="30819">MSPLRPWALWYLAQGKKGEAGMGNSLKVMLVDDEVTILEGFKRLFDWKAYGCEVVCEALDGVMAVNQAKLYQPDIIIMDINIPVMSGLEALRVIRDQNGECACVIVSGYDEFEYCREALRLQIMDYILKPVDFGEFGKVIERIKLKLIQNKCPQTGLCAEKPVYQLAAYLQEHLSEDITLQTLAEEFHLNPSYISQLFKNELGMKYHDYLTKLRMDKARTLLASTGKSITEIAGETGFRDYRVFTKVFKSAEGESPSAFRSRFSINFPETC</sequence>
<evidence type="ECO:0000256" key="3">
    <source>
        <dbReference type="ARBA" id="ARBA00022490"/>
    </source>
</evidence>
<keyword evidence="7" id="KW-0238">DNA-binding</keyword>
<reference evidence="13 15" key="2">
    <citation type="submission" date="2016-08" db="EMBL/GenBank/DDBJ databases">
        <authorList>
            <person name="Seilhamer J.J."/>
        </authorList>
    </citation>
    <scope>NUCLEOTIDE SEQUENCE [LARGE SCALE GENOMIC DNA]</scope>
    <source>
        <strain evidence="13 15">NML150140-1</strain>
    </source>
</reference>
<dbReference type="EMBL" id="MEHD01000013">
    <property type="protein sequence ID" value="ODR59955.1"/>
    <property type="molecule type" value="Genomic_DNA"/>
</dbReference>
<evidence type="ECO:0000313" key="13">
    <source>
        <dbReference type="EMBL" id="ODR55739.1"/>
    </source>
</evidence>
<evidence type="ECO:0000256" key="4">
    <source>
        <dbReference type="ARBA" id="ARBA00022553"/>
    </source>
</evidence>
<evidence type="ECO:0000256" key="9">
    <source>
        <dbReference type="ARBA" id="ARBA00024867"/>
    </source>
</evidence>
<evidence type="ECO:0000313" key="14">
    <source>
        <dbReference type="EMBL" id="ODR59955.1"/>
    </source>
</evidence>
<dbReference type="SMART" id="SM00342">
    <property type="entry name" value="HTH_ARAC"/>
    <property type="match status" value="1"/>
</dbReference>
<dbReference type="OrthoDB" id="1769137at2"/>
<keyword evidence="5" id="KW-0902">Two-component regulatory system</keyword>
<dbReference type="CDD" id="cd17536">
    <property type="entry name" value="REC_YesN-like"/>
    <property type="match status" value="1"/>
</dbReference>
<feature type="modified residue" description="4-aspartylphosphate" evidence="10">
    <location>
        <position position="79"/>
    </location>
</feature>
<dbReference type="Gene3D" id="1.10.10.60">
    <property type="entry name" value="Homeodomain-like"/>
    <property type="match status" value="2"/>
</dbReference>
<comment type="function">
    <text evidence="9">May play the central regulatory role in sporulation. It may be an element of the effector pathway responsible for the activation of sporulation genes in response to nutritional stress. Spo0A may act in concert with spo0H (a sigma factor) to control the expression of some genes that are critical to the sporulation process.</text>
</comment>
<dbReference type="Pfam" id="PF00072">
    <property type="entry name" value="Response_reg"/>
    <property type="match status" value="1"/>
</dbReference>
<evidence type="ECO:0000259" key="12">
    <source>
        <dbReference type="PROSITE" id="PS50110"/>
    </source>
</evidence>
<dbReference type="PANTHER" id="PTHR42713">
    <property type="entry name" value="HISTIDINE KINASE-RELATED"/>
    <property type="match status" value="1"/>
</dbReference>
<gene>
    <name evidence="13" type="ORF">BEI59_00810</name>
    <name evidence="14" type="ORF">BEI63_05360</name>
</gene>
<dbReference type="Gene3D" id="3.40.50.2300">
    <property type="match status" value="1"/>
</dbReference>
<evidence type="ECO:0000256" key="1">
    <source>
        <dbReference type="ARBA" id="ARBA00004496"/>
    </source>
</evidence>
<dbReference type="InterPro" id="IPR001789">
    <property type="entry name" value="Sig_transdc_resp-reg_receiver"/>
</dbReference>
<evidence type="ECO:0000256" key="10">
    <source>
        <dbReference type="PROSITE-ProRule" id="PRU00169"/>
    </source>
</evidence>
<evidence type="ECO:0000313" key="16">
    <source>
        <dbReference type="Proteomes" id="UP000094869"/>
    </source>
</evidence>
<keyword evidence="8" id="KW-0804">Transcription</keyword>
<dbReference type="InterPro" id="IPR051552">
    <property type="entry name" value="HptR"/>
</dbReference>
<keyword evidence="4 10" id="KW-0597">Phosphoprotein</keyword>
<dbReference type="InterPro" id="IPR018060">
    <property type="entry name" value="HTH_AraC"/>
</dbReference>
<evidence type="ECO:0000256" key="2">
    <source>
        <dbReference type="ARBA" id="ARBA00018672"/>
    </source>
</evidence>
<proteinExistence type="predicted"/>
<dbReference type="PANTHER" id="PTHR42713:SF3">
    <property type="entry name" value="TRANSCRIPTIONAL REGULATORY PROTEIN HPTR"/>
    <property type="match status" value="1"/>
</dbReference>
<evidence type="ECO:0000256" key="6">
    <source>
        <dbReference type="ARBA" id="ARBA00023015"/>
    </source>
</evidence>
<evidence type="ECO:0000256" key="8">
    <source>
        <dbReference type="ARBA" id="ARBA00023163"/>
    </source>
</evidence>
<dbReference type="Pfam" id="PF12833">
    <property type="entry name" value="HTH_18"/>
    <property type="match status" value="1"/>
</dbReference>